<dbReference type="OrthoDB" id="10546903at2759"/>
<dbReference type="EMBL" id="LNIX01000028">
    <property type="protein sequence ID" value="OXA41764.1"/>
    <property type="molecule type" value="Genomic_DNA"/>
</dbReference>
<organism evidence="1 2">
    <name type="scientific">Folsomia candida</name>
    <name type="common">Springtail</name>
    <dbReference type="NCBI Taxonomy" id="158441"/>
    <lineage>
        <taxon>Eukaryota</taxon>
        <taxon>Metazoa</taxon>
        <taxon>Ecdysozoa</taxon>
        <taxon>Arthropoda</taxon>
        <taxon>Hexapoda</taxon>
        <taxon>Collembola</taxon>
        <taxon>Entomobryomorpha</taxon>
        <taxon>Isotomoidea</taxon>
        <taxon>Isotomidae</taxon>
        <taxon>Proisotominae</taxon>
        <taxon>Folsomia</taxon>
    </lineage>
</organism>
<dbReference type="OMA" id="IDVEMNV"/>
<evidence type="ECO:0008006" key="3">
    <source>
        <dbReference type="Google" id="ProtNLM"/>
    </source>
</evidence>
<gene>
    <name evidence="1" type="ORF">Fcan01_23571</name>
</gene>
<name>A0A226DA87_FOLCA</name>
<proteinExistence type="predicted"/>
<keyword evidence="2" id="KW-1185">Reference proteome</keyword>
<dbReference type="InterPro" id="IPR032675">
    <property type="entry name" value="LRR_dom_sf"/>
</dbReference>
<sequence length="592" mass="68077">MPNKNKRRREDVVDNTTNIVKVGGESDNAEELVALNIKDDGNNQSSSVGDMDDFFSTRPHPLLIPHIIELVFDYLFLPQINRNIPDVRSVRLVSRTWNVIATKLYRRNSEDLVFGEQHGSDSKRMRKFLRDMHHSFDNPIETYRFDPGFFTQRNEFLFKNFLYSSTQWIVTLKMWFDNQSDLRFRKRCYASLKLDCLNYLFFGCVNYRGTCSAERMELTYALDALLVAATRLKKFCFSFPPKDIKSQQGMIKRFGDLVSSKCPKSVTNLKLEMKLTDAQVDALKDIGLSLDVLHCDFRGSILSSNVLFNLFQQQESSLQEIRLLDSEIKYAYELKFPRFKKLTVLEIQGGSISKFSFKDNFPVLERLLLFGWENEKTNNLMLQSTTPCTTLTSLELPYKIHDQNIINLATKCFPNLKKLEITPTQEGMGVLASVFANLVQLEELEITFPFIIDVEMNVDPVFTGMSLDDCEFLSRCTFPGNLETVNYSYLQASPSIANLSKLKKLTILDHSNEIRLTDLTAYFGLLRLASLEVLEMSRFNISSEIFQVLKEKVHLCENYDSSDSCSDATFSSDSSCDLDQLEFNISEEDETL</sequence>
<dbReference type="Proteomes" id="UP000198287">
    <property type="component" value="Unassembled WGS sequence"/>
</dbReference>
<evidence type="ECO:0000313" key="1">
    <source>
        <dbReference type="EMBL" id="OXA41764.1"/>
    </source>
</evidence>
<protein>
    <recommendedName>
        <fullName evidence="3">F-box domain-containing protein</fullName>
    </recommendedName>
</protein>
<reference evidence="1 2" key="1">
    <citation type="submission" date="2015-12" db="EMBL/GenBank/DDBJ databases">
        <title>The genome of Folsomia candida.</title>
        <authorList>
            <person name="Faddeeva A."/>
            <person name="Derks M.F."/>
            <person name="Anvar Y."/>
            <person name="Smit S."/>
            <person name="Van Straalen N."/>
            <person name="Roelofs D."/>
        </authorList>
    </citation>
    <scope>NUCLEOTIDE SEQUENCE [LARGE SCALE GENOMIC DNA]</scope>
    <source>
        <strain evidence="1 2">VU population</strain>
        <tissue evidence="1">Whole body</tissue>
    </source>
</reference>
<evidence type="ECO:0000313" key="2">
    <source>
        <dbReference type="Proteomes" id="UP000198287"/>
    </source>
</evidence>
<accession>A0A226DA87</accession>
<dbReference type="SUPFAM" id="SSF52047">
    <property type="entry name" value="RNI-like"/>
    <property type="match status" value="1"/>
</dbReference>
<dbReference type="AlphaFoldDB" id="A0A226DA87"/>
<comment type="caution">
    <text evidence="1">The sequence shown here is derived from an EMBL/GenBank/DDBJ whole genome shotgun (WGS) entry which is preliminary data.</text>
</comment>
<dbReference type="Gene3D" id="3.80.10.10">
    <property type="entry name" value="Ribonuclease Inhibitor"/>
    <property type="match status" value="1"/>
</dbReference>